<dbReference type="InterPro" id="IPR029032">
    <property type="entry name" value="AhpD-like"/>
</dbReference>
<gene>
    <name evidence="2" type="ORF">Gocc_3088</name>
</gene>
<keyword evidence="3" id="KW-1185">Reference proteome</keyword>
<organism evidence="2 3">
    <name type="scientific">Gaiella occulta</name>
    <dbReference type="NCBI Taxonomy" id="1002870"/>
    <lineage>
        <taxon>Bacteria</taxon>
        <taxon>Bacillati</taxon>
        <taxon>Actinomycetota</taxon>
        <taxon>Thermoleophilia</taxon>
        <taxon>Gaiellales</taxon>
        <taxon>Gaiellaceae</taxon>
        <taxon>Gaiella</taxon>
    </lineage>
</organism>
<evidence type="ECO:0000313" key="2">
    <source>
        <dbReference type="EMBL" id="RDI73189.1"/>
    </source>
</evidence>
<reference evidence="2 3" key="1">
    <citation type="submission" date="2018-07" db="EMBL/GenBank/DDBJ databases">
        <title>High-quality-draft genome sequence of Gaiella occulta.</title>
        <authorList>
            <person name="Severino R."/>
            <person name="Froufe H.J.C."/>
            <person name="Rainey F.A."/>
            <person name="Barroso C."/>
            <person name="Albuquerque L."/>
            <person name="Lobo-Da-Cunha A."/>
            <person name="Da Costa M.S."/>
            <person name="Egas C."/>
        </authorList>
    </citation>
    <scope>NUCLEOTIDE SEQUENCE [LARGE SCALE GENOMIC DNA]</scope>
    <source>
        <strain evidence="2 3">F2-233</strain>
    </source>
</reference>
<name>A0A7M2YU90_9ACTN</name>
<evidence type="ECO:0000259" key="1">
    <source>
        <dbReference type="Pfam" id="PF02627"/>
    </source>
</evidence>
<proteinExistence type="predicted"/>
<evidence type="ECO:0000313" key="3">
    <source>
        <dbReference type="Proteomes" id="UP000254134"/>
    </source>
</evidence>
<dbReference type="RefSeq" id="WP_114797468.1">
    <property type="nucleotide sequence ID" value="NZ_QQZY01000015.1"/>
</dbReference>
<dbReference type="Proteomes" id="UP000254134">
    <property type="component" value="Unassembled WGS sequence"/>
</dbReference>
<dbReference type="PANTHER" id="PTHR33570">
    <property type="entry name" value="4-CARBOXYMUCONOLACTONE DECARBOXYLASE FAMILY PROTEIN"/>
    <property type="match status" value="1"/>
</dbReference>
<dbReference type="SUPFAM" id="SSF69118">
    <property type="entry name" value="AhpD-like"/>
    <property type="match status" value="1"/>
</dbReference>
<protein>
    <submittedName>
        <fullName evidence="2">Carboxymuconolactone decarboxylase family</fullName>
    </submittedName>
</protein>
<dbReference type="EMBL" id="QQZY01000015">
    <property type="protein sequence ID" value="RDI73189.1"/>
    <property type="molecule type" value="Genomic_DNA"/>
</dbReference>
<dbReference type="InterPro" id="IPR003779">
    <property type="entry name" value="CMD-like"/>
</dbReference>
<dbReference type="InterPro" id="IPR052512">
    <property type="entry name" value="4CMD/NDH-1_regulator"/>
</dbReference>
<dbReference type="OrthoDB" id="9802489at2"/>
<dbReference type="GO" id="GO:0051920">
    <property type="term" value="F:peroxiredoxin activity"/>
    <property type="evidence" value="ECO:0007669"/>
    <property type="project" value="InterPro"/>
</dbReference>
<accession>A0A7M2YU90</accession>
<dbReference type="AlphaFoldDB" id="A0A7M2YU90"/>
<sequence>MSDRDRREKGIAAYASQFGIPEEGVWDHLCALVGERMAEEAIWAAAEAWVDDCLSLRDRSLIVLASLISQGGVDARMRPHVRWAVEHGATREELEALATLLAVYAGFPRASVGVEVIRDELDRLDAANH</sequence>
<dbReference type="Pfam" id="PF02627">
    <property type="entry name" value="CMD"/>
    <property type="match status" value="1"/>
</dbReference>
<comment type="caution">
    <text evidence="2">The sequence shown here is derived from an EMBL/GenBank/DDBJ whole genome shotgun (WGS) entry which is preliminary data.</text>
</comment>
<dbReference type="PANTHER" id="PTHR33570:SF2">
    <property type="entry name" value="CARBOXYMUCONOLACTONE DECARBOXYLASE-LIKE DOMAIN-CONTAINING PROTEIN"/>
    <property type="match status" value="1"/>
</dbReference>
<dbReference type="Gene3D" id="1.20.1290.10">
    <property type="entry name" value="AhpD-like"/>
    <property type="match status" value="1"/>
</dbReference>
<feature type="domain" description="Carboxymuconolactone decarboxylase-like" evidence="1">
    <location>
        <begin position="44"/>
        <end position="117"/>
    </location>
</feature>
<reference evidence="3" key="2">
    <citation type="journal article" date="2019" name="MicrobiologyOpen">
        <title>High-quality draft genome sequence of Gaiella occulta isolated from a 150 meter deep mineral water borehole and comparison with the genome sequences of other deep-branching lineages of the phylum Actinobacteria.</title>
        <authorList>
            <person name="Severino R."/>
            <person name="Froufe H.J.C."/>
            <person name="Barroso C."/>
            <person name="Albuquerque L."/>
            <person name="Lobo-da-Cunha A."/>
            <person name="da Costa M.S."/>
            <person name="Egas C."/>
        </authorList>
    </citation>
    <scope>NUCLEOTIDE SEQUENCE [LARGE SCALE GENOMIC DNA]</scope>
    <source>
        <strain evidence="3">F2-233</strain>
    </source>
</reference>